<dbReference type="OrthoDB" id="9818741at2"/>
<dbReference type="STRING" id="864069.MicloDRAFT_00027530"/>
<accession>I4YXC3</accession>
<organism evidence="1 2">
    <name type="scientific">Microvirga lotononidis</name>
    <dbReference type="NCBI Taxonomy" id="864069"/>
    <lineage>
        <taxon>Bacteria</taxon>
        <taxon>Pseudomonadati</taxon>
        <taxon>Pseudomonadota</taxon>
        <taxon>Alphaproteobacteria</taxon>
        <taxon>Hyphomicrobiales</taxon>
        <taxon>Methylobacteriaceae</taxon>
        <taxon>Microvirga</taxon>
    </lineage>
</organism>
<name>I4YXC3_9HYPH</name>
<dbReference type="HOGENOM" id="CLU_1101858_0_0_5"/>
<dbReference type="Proteomes" id="UP000003947">
    <property type="component" value="Unassembled WGS sequence"/>
</dbReference>
<proteinExistence type="predicted"/>
<dbReference type="EMBL" id="JH660644">
    <property type="protein sequence ID" value="EIM28615.1"/>
    <property type="molecule type" value="Genomic_DNA"/>
</dbReference>
<sequence length="252" mass="27856">MTENATILCQTDVRDWRIAEDSAEDLVGRQTEDWLVQVSHSAYHGLTLTLKAPDGSDRVVDIEIDQGNVVVRSYRGDEPDAKMIIAADATYVSSCSEVGLLGRKLIRYEPEDADFYSGEVPVNMGTLATEIIATGDTFRASLEWIGEGEDGDYRPVDPNDRPILRFDVSQRGDNDEWEDVPDSSYCTQLDARLPRPIRELAASLILKTVEEAHAAGLSLKRVCERLSWMDEAAAKAGDTAPFLKTEFIAAAE</sequence>
<evidence type="ECO:0000313" key="2">
    <source>
        <dbReference type="Proteomes" id="UP000003947"/>
    </source>
</evidence>
<gene>
    <name evidence="1" type="ORF">MicloDRAFT_00027530</name>
</gene>
<evidence type="ECO:0000313" key="1">
    <source>
        <dbReference type="EMBL" id="EIM28615.1"/>
    </source>
</evidence>
<dbReference type="PATRIC" id="fig|864069.3.peg.2977"/>
<reference evidence="1 2" key="1">
    <citation type="submission" date="2012-02" db="EMBL/GenBank/DDBJ databases">
        <title>Improved High-Quality Draft sequence of Microvirga sp. WSM3557.</title>
        <authorList>
            <consortium name="US DOE Joint Genome Institute"/>
            <person name="Lucas S."/>
            <person name="Han J."/>
            <person name="Lapidus A."/>
            <person name="Cheng J.-F."/>
            <person name="Goodwin L."/>
            <person name="Pitluck S."/>
            <person name="Peters L."/>
            <person name="Zhang X."/>
            <person name="Detter J.C."/>
            <person name="Han C."/>
            <person name="Tapia R."/>
            <person name="Land M."/>
            <person name="Hauser L."/>
            <person name="Kyrpides N."/>
            <person name="Ivanova N."/>
            <person name="Pagani I."/>
            <person name="Brau L."/>
            <person name="Yates R."/>
            <person name="O'Hara G."/>
            <person name="Rui T."/>
            <person name="Howieson J."/>
            <person name="Reeve W."/>
            <person name="Woyke T."/>
        </authorList>
    </citation>
    <scope>NUCLEOTIDE SEQUENCE [LARGE SCALE GENOMIC DNA]</scope>
    <source>
        <strain evidence="1 2">WSM3557</strain>
    </source>
</reference>
<dbReference type="AlphaFoldDB" id="I4YXC3"/>
<keyword evidence="2" id="KW-1185">Reference proteome</keyword>
<protein>
    <submittedName>
        <fullName evidence="1">Uncharacterized protein</fullName>
    </submittedName>
</protein>
<dbReference type="RefSeq" id="WP_009491909.1">
    <property type="nucleotide sequence ID" value="NZ_CP141049.1"/>
</dbReference>